<gene>
    <name evidence="3" type="ORF">CEJ42_09285</name>
</gene>
<dbReference type="InterPro" id="IPR001387">
    <property type="entry name" value="Cro/C1-type_HTH"/>
</dbReference>
<feature type="compositionally biased region" description="Polar residues" evidence="1">
    <location>
        <begin position="90"/>
        <end position="102"/>
    </location>
</feature>
<dbReference type="GO" id="GO:0003677">
    <property type="term" value="F:DNA binding"/>
    <property type="evidence" value="ECO:0007669"/>
    <property type="project" value="InterPro"/>
</dbReference>
<evidence type="ECO:0000256" key="1">
    <source>
        <dbReference type="SAM" id="MobiDB-lite"/>
    </source>
</evidence>
<feature type="region of interest" description="Disordered" evidence="1">
    <location>
        <begin position="81"/>
        <end position="109"/>
    </location>
</feature>
<evidence type="ECO:0000313" key="3">
    <source>
        <dbReference type="EMBL" id="OWY30022.1"/>
    </source>
</evidence>
<organism evidence="3 4">
    <name type="scientific">Herbaspirillum robiniae</name>
    <dbReference type="NCBI Taxonomy" id="2014887"/>
    <lineage>
        <taxon>Bacteria</taxon>
        <taxon>Pseudomonadati</taxon>
        <taxon>Pseudomonadota</taxon>
        <taxon>Betaproteobacteria</taxon>
        <taxon>Burkholderiales</taxon>
        <taxon>Oxalobacteraceae</taxon>
        <taxon>Herbaspirillum</taxon>
    </lineage>
</organism>
<dbReference type="RefSeq" id="WP_088750715.1">
    <property type="nucleotide sequence ID" value="NZ_NJGU01000004.1"/>
</dbReference>
<comment type="caution">
    <text evidence="3">The sequence shown here is derived from an EMBL/GenBank/DDBJ whole genome shotgun (WGS) entry which is preliminary data.</text>
</comment>
<dbReference type="Gene3D" id="1.10.260.40">
    <property type="entry name" value="lambda repressor-like DNA-binding domains"/>
    <property type="match status" value="1"/>
</dbReference>
<dbReference type="PROSITE" id="PS50943">
    <property type="entry name" value="HTH_CROC1"/>
    <property type="match status" value="1"/>
</dbReference>
<reference evidence="3 4" key="1">
    <citation type="submission" date="2017-06" db="EMBL/GenBank/DDBJ databases">
        <title>Herbaspirillum phytohormonus sp. nov., isolated from the root nodule of Robinia pseudoacacia in lead-zinc mine.</title>
        <authorList>
            <person name="Fan M."/>
            <person name="Lin Y."/>
        </authorList>
    </citation>
    <scope>NUCLEOTIDE SEQUENCE [LARGE SCALE GENOMIC DNA]</scope>
    <source>
        <strain evidence="3 4">HZ10</strain>
    </source>
</reference>
<proteinExistence type="predicted"/>
<protein>
    <submittedName>
        <fullName evidence="3">Transcriptional regulator</fullName>
    </submittedName>
</protein>
<dbReference type="SUPFAM" id="SSF47413">
    <property type="entry name" value="lambda repressor-like DNA-binding domains"/>
    <property type="match status" value="1"/>
</dbReference>
<dbReference type="EMBL" id="NJGU01000004">
    <property type="protein sequence ID" value="OWY30022.1"/>
    <property type="molecule type" value="Genomic_DNA"/>
</dbReference>
<name>A0A2D0B778_9BURK</name>
<dbReference type="SMART" id="SM00530">
    <property type="entry name" value="HTH_XRE"/>
    <property type="match status" value="1"/>
</dbReference>
<dbReference type="Pfam" id="PF01381">
    <property type="entry name" value="HTH_3"/>
    <property type="match status" value="1"/>
</dbReference>
<evidence type="ECO:0000259" key="2">
    <source>
        <dbReference type="PROSITE" id="PS50943"/>
    </source>
</evidence>
<dbReference type="InterPro" id="IPR010982">
    <property type="entry name" value="Lambda_DNA-bd_dom_sf"/>
</dbReference>
<evidence type="ECO:0000313" key="4">
    <source>
        <dbReference type="Proteomes" id="UP000197596"/>
    </source>
</evidence>
<dbReference type="Proteomes" id="UP000197596">
    <property type="component" value="Unassembled WGS sequence"/>
</dbReference>
<dbReference type="AlphaFoldDB" id="A0A2D0B778"/>
<feature type="domain" description="HTH cro/C1-type" evidence="2">
    <location>
        <begin position="17"/>
        <end position="71"/>
    </location>
</feature>
<sequence>MTHFLPITLPAQLREHLRALRRQRQLTQAQLGELIGVSQARIAEIEANPGTVQFNQLLKILSALNASVGIRPLNCGIPTTPAISGPKIGGSSNLTPMPTTTSPRKKGAW</sequence>
<dbReference type="CDD" id="cd00093">
    <property type="entry name" value="HTH_XRE"/>
    <property type="match status" value="1"/>
</dbReference>
<accession>A0A2D0B778</accession>